<protein>
    <submittedName>
        <fullName evidence="1">Uncharacterized protein</fullName>
    </submittedName>
</protein>
<reference evidence="1" key="2">
    <citation type="submission" date="2025-09" db="UniProtKB">
        <authorList>
            <consortium name="Ensembl"/>
        </authorList>
    </citation>
    <scope>IDENTIFICATION</scope>
</reference>
<reference evidence="1" key="1">
    <citation type="submission" date="2025-08" db="UniProtKB">
        <authorList>
            <consortium name="Ensembl"/>
        </authorList>
    </citation>
    <scope>IDENTIFICATION</scope>
</reference>
<evidence type="ECO:0000313" key="2">
    <source>
        <dbReference type="Proteomes" id="UP000694428"/>
    </source>
</evidence>
<proteinExistence type="predicted"/>
<accession>A0A8C9F7L9</accession>
<keyword evidence="2" id="KW-1185">Reference proteome</keyword>
<sequence length="160" mass="16635">MQSNYSETASFAALSGGTLSGGVLSGGKGKYSRLEVQADVQKEIFPKDSVSLGAISDNASTRAMAGSIISSYNPQDRECNNMEIQVDIEAKPSHYQLASGSSTEDSLHCSALTSQCSSAPTCISLSHSGRPLLGEGQGLSTQSSPSPGLLAALSHWHWAV</sequence>
<organism evidence="1 2">
    <name type="scientific">Pavo cristatus</name>
    <name type="common">Indian peafowl</name>
    <name type="synonym">Blue peafowl</name>
    <dbReference type="NCBI Taxonomy" id="9049"/>
    <lineage>
        <taxon>Eukaryota</taxon>
        <taxon>Metazoa</taxon>
        <taxon>Chordata</taxon>
        <taxon>Craniata</taxon>
        <taxon>Vertebrata</taxon>
        <taxon>Euteleostomi</taxon>
        <taxon>Archelosauria</taxon>
        <taxon>Archosauria</taxon>
        <taxon>Dinosauria</taxon>
        <taxon>Saurischia</taxon>
        <taxon>Theropoda</taxon>
        <taxon>Coelurosauria</taxon>
        <taxon>Aves</taxon>
        <taxon>Neognathae</taxon>
        <taxon>Galloanserae</taxon>
        <taxon>Galliformes</taxon>
        <taxon>Phasianidae</taxon>
        <taxon>Phasianinae</taxon>
        <taxon>Pavo</taxon>
    </lineage>
</organism>
<dbReference type="Proteomes" id="UP000694428">
    <property type="component" value="Unplaced"/>
</dbReference>
<dbReference type="Ensembl" id="ENSPSTT00000012394.1">
    <property type="protein sequence ID" value="ENSPSTP00000011816.1"/>
    <property type="gene ID" value="ENSPSTG00000008313.1"/>
</dbReference>
<dbReference type="AlphaFoldDB" id="A0A8C9F7L9"/>
<name>A0A8C9F7L9_PAVCR</name>
<evidence type="ECO:0000313" key="1">
    <source>
        <dbReference type="Ensembl" id="ENSPSTP00000011816.1"/>
    </source>
</evidence>